<reference evidence="2" key="1">
    <citation type="journal article" date="2021" name="PeerJ">
        <title>Extensive microbial diversity within the chicken gut microbiome revealed by metagenomics and culture.</title>
        <authorList>
            <person name="Gilroy R."/>
            <person name="Ravi A."/>
            <person name="Getino M."/>
            <person name="Pursley I."/>
            <person name="Horton D.L."/>
            <person name="Alikhan N.F."/>
            <person name="Baker D."/>
            <person name="Gharbi K."/>
            <person name="Hall N."/>
            <person name="Watson M."/>
            <person name="Adriaenssens E.M."/>
            <person name="Foster-Nyarko E."/>
            <person name="Jarju S."/>
            <person name="Secka A."/>
            <person name="Antonio M."/>
            <person name="Oren A."/>
            <person name="Chaudhuri R.R."/>
            <person name="La Ragione R."/>
            <person name="Hildebrand F."/>
            <person name="Pallen M.J."/>
        </authorList>
    </citation>
    <scope>NUCLEOTIDE SEQUENCE</scope>
    <source>
        <strain evidence="2">USAMLcec2-132</strain>
    </source>
</reference>
<dbReference type="EMBL" id="DWWS01000055">
    <property type="protein sequence ID" value="HJC25119.1"/>
    <property type="molecule type" value="Genomic_DNA"/>
</dbReference>
<dbReference type="InterPro" id="IPR029044">
    <property type="entry name" value="Nucleotide-diphossugar_trans"/>
</dbReference>
<feature type="domain" description="Glycosyltransferase 2-like" evidence="1">
    <location>
        <begin position="6"/>
        <end position="134"/>
    </location>
</feature>
<dbReference type="PANTHER" id="PTHR22916">
    <property type="entry name" value="GLYCOSYLTRANSFERASE"/>
    <property type="match status" value="1"/>
</dbReference>
<dbReference type="AlphaFoldDB" id="A0A9D2NIP1"/>
<dbReference type="Proteomes" id="UP000823891">
    <property type="component" value="Unassembled WGS sequence"/>
</dbReference>
<dbReference type="Pfam" id="PF00535">
    <property type="entry name" value="Glycos_transf_2"/>
    <property type="match status" value="1"/>
</dbReference>
<gene>
    <name evidence="2" type="ORF">H9761_15700</name>
</gene>
<dbReference type="GO" id="GO:0016758">
    <property type="term" value="F:hexosyltransferase activity"/>
    <property type="evidence" value="ECO:0007669"/>
    <property type="project" value="UniProtKB-ARBA"/>
</dbReference>
<protein>
    <submittedName>
        <fullName evidence="2">Glycosyltransferase family 2 protein</fullName>
    </submittedName>
</protein>
<dbReference type="InterPro" id="IPR001173">
    <property type="entry name" value="Glyco_trans_2-like"/>
</dbReference>
<evidence type="ECO:0000313" key="3">
    <source>
        <dbReference type="Proteomes" id="UP000823891"/>
    </source>
</evidence>
<evidence type="ECO:0000259" key="1">
    <source>
        <dbReference type="Pfam" id="PF00535"/>
    </source>
</evidence>
<comment type="caution">
    <text evidence="2">The sequence shown here is derived from an EMBL/GenBank/DDBJ whole genome shotgun (WGS) entry which is preliminary data.</text>
</comment>
<sequence>METMVSILTTAYNHAPYIAQTLESFLMQKTEFPFEIVIHDDASTDGTADIIRSYAEKYPEIIHPIFQTENQYSKGVDVYGFMLPLVRGKYIAQCEGDDYWCDERKLQKQVDYMEAHPECSYCFCNSYNVDLNSQVIKEVSPVNQSRVLSSREMIAKPEIYLATAGTLYRTKDSIDFPKEMLAGEAGDIPLRNFLMLRGNAYGFAERMVCYRVMVPGSCSDRYARELKKDPESIIRKNRAYLDFYEKFDEYTEGRYHQELLPNINEHLFLIYRLESNWKKLRKPPFRERLDRLPAKQKAILFTKYYLPWLVKGYRMMRYGKRGLEKKY</sequence>
<organism evidence="2 3">
    <name type="scientific">Candidatus Eisenbergiella merdavium</name>
    <dbReference type="NCBI Taxonomy" id="2838551"/>
    <lineage>
        <taxon>Bacteria</taxon>
        <taxon>Bacillati</taxon>
        <taxon>Bacillota</taxon>
        <taxon>Clostridia</taxon>
        <taxon>Lachnospirales</taxon>
        <taxon>Lachnospiraceae</taxon>
        <taxon>Eisenbergiella</taxon>
    </lineage>
</organism>
<accession>A0A9D2NIP1</accession>
<dbReference type="SUPFAM" id="SSF53448">
    <property type="entry name" value="Nucleotide-diphospho-sugar transferases"/>
    <property type="match status" value="1"/>
</dbReference>
<dbReference type="PANTHER" id="PTHR22916:SF3">
    <property type="entry name" value="UDP-GLCNAC:BETAGAL BETA-1,3-N-ACETYLGLUCOSAMINYLTRANSFERASE-LIKE PROTEIN 1"/>
    <property type="match status" value="1"/>
</dbReference>
<reference evidence="2" key="2">
    <citation type="submission" date="2021-04" db="EMBL/GenBank/DDBJ databases">
        <authorList>
            <person name="Gilroy R."/>
        </authorList>
    </citation>
    <scope>NUCLEOTIDE SEQUENCE</scope>
    <source>
        <strain evidence="2">USAMLcec2-132</strain>
    </source>
</reference>
<proteinExistence type="predicted"/>
<dbReference type="Gene3D" id="3.90.550.10">
    <property type="entry name" value="Spore Coat Polysaccharide Biosynthesis Protein SpsA, Chain A"/>
    <property type="match status" value="1"/>
</dbReference>
<name>A0A9D2NIP1_9FIRM</name>
<evidence type="ECO:0000313" key="2">
    <source>
        <dbReference type="EMBL" id="HJC25119.1"/>
    </source>
</evidence>